<sequence>MSIENMPWLSLVIWVPIITGIVTLLIGDKNACRVRMFALLASLVTLVLSLPLYGLFNSETAAMQFVELKQWIPTLGINYHLGVDGLSMPFILLTSFMTVVVVIAGWDVITYKRHQYLGAFLIMAGLMNGVFAAMDSILFYVFFEAMLIPMFLIIGIWGGPNRVQAALKFFLYTFLGSIFLLVGIIYLYMQSNNTTFSIANFADLDLSLSQQKWLLLAFLAGFAVKVPMWPVHTWLPSAHVEAPTGGSVILAAITLKIGGYGFLRFMLPIVPEGIAFFAPMIIAMSIIAIIYISFVALAQKDMKKLIAYSSIAHMGFVTLGFVLPVAFLDAPMAANQMAIQGGMMQMISHGFVSAAMFLSIGVLYDRVHSREIADYGGVINSMPIFGAFFIFFAMANSGLPGTSGFIGEFWVLLASFHYGIYITIAVATSLILSAGYNLWLTKRVILGEAVHQHVKELKDLNGREYFLLAMLAIFIIVLGVWPAPLANVMQASIDHLLTSLPMINGQP</sequence>
<dbReference type="NCBIfam" id="TIGR01972">
    <property type="entry name" value="NDH_I_M"/>
    <property type="match status" value="1"/>
</dbReference>
<feature type="transmembrane region" description="Helical" evidence="10">
    <location>
        <begin position="37"/>
        <end position="56"/>
    </location>
</feature>
<evidence type="ECO:0000256" key="9">
    <source>
        <dbReference type="RuleBase" id="RU000320"/>
    </source>
</evidence>
<dbReference type="NCBIfam" id="NF004499">
    <property type="entry name" value="PRK05846.1-3"/>
    <property type="match status" value="1"/>
</dbReference>
<dbReference type="PATRIC" id="fig|1261130.3.peg.1383"/>
<feature type="transmembrane region" description="Helical" evidence="10">
    <location>
        <begin position="376"/>
        <end position="395"/>
    </location>
</feature>
<evidence type="ECO:0000256" key="6">
    <source>
        <dbReference type="ARBA" id="ARBA00023136"/>
    </source>
</evidence>
<dbReference type="Pfam" id="PF00361">
    <property type="entry name" value="Proton_antipo_M"/>
    <property type="match status" value="1"/>
</dbReference>
<protein>
    <recommendedName>
        <fullName evidence="3">NADH-quinone oxidoreductase subunit M</fullName>
    </recommendedName>
    <alternativeName>
        <fullName evidence="7">NADH dehydrogenase I subunit M</fullName>
    </alternativeName>
    <alternativeName>
        <fullName evidence="8">NDH-1 subunit M</fullName>
    </alternativeName>
</protein>
<dbReference type="InterPro" id="IPR003918">
    <property type="entry name" value="NADH_UbQ_OxRdtase"/>
</dbReference>
<evidence type="ECO:0000256" key="5">
    <source>
        <dbReference type="ARBA" id="ARBA00022989"/>
    </source>
</evidence>
<keyword evidence="6 10" id="KW-0472">Membrane</keyword>
<proteinExistence type="inferred from homology"/>
<evidence type="ECO:0000313" key="13">
    <source>
        <dbReference type="Proteomes" id="UP000011617"/>
    </source>
</evidence>
<evidence type="ECO:0000256" key="1">
    <source>
        <dbReference type="ARBA" id="ARBA00004127"/>
    </source>
</evidence>
<name>L8XUZ2_9GAMM</name>
<feature type="transmembrane region" description="Helical" evidence="10">
    <location>
        <begin position="90"/>
        <end position="109"/>
    </location>
</feature>
<evidence type="ECO:0000256" key="8">
    <source>
        <dbReference type="ARBA" id="ARBA00032798"/>
    </source>
</evidence>
<dbReference type="InterPro" id="IPR001750">
    <property type="entry name" value="ND/Mrp_TM"/>
</dbReference>
<dbReference type="Proteomes" id="UP000011617">
    <property type="component" value="Unassembled WGS sequence"/>
</dbReference>
<dbReference type="EMBL" id="AOBV01000008">
    <property type="protein sequence ID" value="ELV07858.1"/>
    <property type="molecule type" value="Genomic_DNA"/>
</dbReference>
<reference evidence="12 13" key="1">
    <citation type="journal article" date="2013" name="Genome Announc.">
        <title>Complete Genome Sequence of Wohlfahrtiimonas chitiniclastica Strain SH04, Isolated from Chrysomya megacephala Collected from Pudong International Airport in China.</title>
        <authorList>
            <person name="Cao X.M."/>
            <person name="Chen T."/>
            <person name="Xu L.Z."/>
            <person name="Yao L.S."/>
            <person name="Qi J."/>
            <person name="Zhang X.L."/>
            <person name="Yan Q.L."/>
            <person name="Deng Y.H."/>
            <person name="Guo T.Y."/>
            <person name="Wang J."/>
            <person name="Hu K.X."/>
            <person name="Xu B.L."/>
        </authorList>
    </citation>
    <scope>NUCLEOTIDE SEQUENCE [LARGE SCALE GENOMIC DNA]</scope>
    <source>
        <strain evidence="12 13">SH04</strain>
    </source>
</reference>
<dbReference type="GO" id="GO:0048039">
    <property type="term" value="F:ubiquinone binding"/>
    <property type="evidence" value="ECO:0007669"/>
    <property type="project" value="TreeGrafter"/>
</dbReference>
<evidence type="ECO:0000256" key="3">
    <source>
        <dbReference type="ARBA" id="ARBA00019906"/>
    </source>
</evidence>
<dbReference type="GO" id="GO:0003954">
    <property type="term" value="F:NADH dehydrogenase activity"/>
    <property type="evidence" value="ECO:0007669"/>
    <property type="project" value="TreeGrafter"/>
</dbReference>
<organism evidence="12 13">
    <name type="scientific">Wohlfahrtiimonas chitiniclastica SH04</name>
    <dbReference type="NCBI Taxonomy" id="1261130"/>
    <lineage>
        <taxon>Bacteria</taxon>
        <taxon>Pseudomonadati</taxon>
        <taxon>Pseudomonadota</taxon>
        <taxon>Gammaproteobacteria</taxon>
        <taxon>Cardiobacteriales</taxon>
        <taxon>Ignatzschineriaceae</taxon>
        <taxon>Wohlfahrtiimonas</taxon>
    </lineage>
</organism>
<gene>
    <name evidence="12" type="ORF">F387_01343</name>
</gene>
<comment type="similarity">
    <text evidence="2">Belongs to the complex I subunit 4 family.</text>
</comment>
<feature type="transmembrane region" description="Helical" evidence="10">
    <location>
        <begin position="465"/>
        <end position="483"/>
    </location>
</feature>
<feature type="domain" description="NADH:quinone oxidoreductase/Mrp antiporter transmembrane" evidence="11">
    <location>
        <begin position="133"/>
        <end position="428"/>
    </location>
</feature>
<dbReference type="PANTHER" id="PTHR43507">
    <property type="entry name" value="NADH-UBIQUINONE OXIDOREDUCTASE CHAIN 4"/>
    <property type="match status" value="1"/>
</dbReference>
<dbReference type="PRINTS" id="PR01437">
    <property type="entry name" value="NUOXDRDTASE4"/>
</dbReference>
<feature type="transmembrane region" description="Helical" evidence="10">
    <location>
        <begin position="139"/>
        <end position="157"/>
    </location>
</feature>
<keyword evidence="5 10" id="KW-1133">Transmembrane helix</keyword>
<dbReference type="NCBIfam" id="NF004501">
    <property type="entry name" value="PRK05846.1-5"/>
    <property type="match status" value="1"/>
</dbReference>
<feature type="transmembrane region" description="Helical" evidence="10">
    <location>
        <begin position="116"/>
        <end position="133"/>
    </location>
</feature>
<accession>L8XUZ2</accession>
<dbReference type="PANTHER" id="PTHR43507:SF1">
    <property type="entry name" value="NADH-UBIQUINONE OXIDOREDUCTASE CHAIN 4"/>
    <property type="match status" value="1"/>
</dbReference>
<feature type="transmembrane region" description="Helical" evidence="10">
    <location>
        <begin position="273"/>
        <end position="298"/>
    </location>
</feature>
<feature type="transmembrane region" description="Helical" evidence="10">
    <location>
        <begin position="169"/>
        <end position="189"/>
    </location>
</feature>
<feature type="transmembrane region" description="Helical" evidence="10">
    <location>
        <begin position="347"/>
        <end position="364"/>
    </location>
</feature>
<feature type="transmembrane region" description="Helical" evidence="10">
    <location>
        <begin position="247"/>
        <end position="267"/>
    </location>
</feature>
<dbReference type="RefSeq" id="WP_008316103.1">
    <property type="nucleotide sequence ID" value="NZ_KB372781.1"/>
</dbReference>
<dbReference type="HOGENOM" id="CLU_007100_4_4_6"/>
<dbReference type="GO" id="GO:0012505">
    <property type="term" value="C:endomembrane system"/>
    <property type="evidence" value="ECO:0007669"/>
    <property type="project" value="UniProtKB-SubCell"/>
</dbReference>
<dbReference type="GeneID" id="58264669"/>
<dbReference type="GO" id="GO:0042773">
    <property type="term" value="P:ATP synthesis coupled electron transport"/>
    <property type="evidence" value="ECO:0007669"/>
    <property type="project" value="InterPro"/>
</dbReference>
<dbReference type="GO" id="GO:0015990">
    <property type="term" value="P:electron transport coupled proton transport"/>
    <property type="evidence" value="ECO:0007669"/>
    <property type="project" value="TreeGrafter"/>
</dbReference>
<feature type="transmembrane region" description="Helical" evidence="10">
    <location>
        <begin position="305"/>
        <end position="327"/>
    </location>
</feature>
<feature type="transmembrane region" description="Helical" evidence="10">
    <location>
        <begin position="415"/>
        <end position="439"/>
    </location>
</feature>
<keyword evidence="4 9" id="KW-0812">Transmembrane</keyword>
<dbReference type="GO" id="GO:0008137">
    <property type="term" value="F:NADH dehydrogenase (ubiquinone) activity"/>
    <property type="evidence" value="ECO:0007669"/>
    <property type="project" value="InterPro"/>
</dbReference>
<dbReference type="InterPro" id="IPR010227">
    <property type="entry name" value="NADH_Q_OxRdtase_chainM/4"/>
</dbReference>
<comment type="subcellular location">
    <subcellularLocation>
        <location evidence="1">Endomembrane system</location>
        <topology evidence="1">Multi-pass membrane protein</topology>
    </subcellularLocation>
    <subcellularLocation>
        <location evidence="9">Membrane</location>
        <topology evidence="9">Multi-pass membrane protein</topology>
    </subcellularLocation>
</comment>
<keyword evidence="13" id="KW-1185">Reference proteome</keyword>
<evidence type="ECO:0000256" key="10">
    <source>
        <dbReference type="SAM" id="Phobius"/>
    </source>
</evidence>
<evidence type="ECO:0000256" key="7">
    <source>
        <dbReference type="ARBA" id="ARBA00031584"/>
    </source>
</evidence>
<evidence type="ECO:0000256" key="4">
    <source>
        <dbReference type="ARBA" id="ARBA00022692"/>
    </source>
</evidence>
<dbReference type="AlphaFoldDB" id="L8XUZ2"/>
<feature type="transmembrane region" description="Helical" evidence="10">
    <location>
        <begin position="6"/>
        <end position="25"/>
    </location>
</feature>
<comment type="caution">
    <text evidence="12">The sequence shown here is derived from an EMBL/GenBank/DDBJ whole genome shotgun (WGS) entry which is preliminary data.</text>
</comment>
<evidence type="ECO:0000259" key="11">
    <source>
        <dbReference type="Pfam" id="PF00361"/>
    </source>
</evidence>
<evidence type="ECO:0000256" key="2">
    <source>
        <dbReference type="ARBA" id="ARBA00009025"/>
    </source>
</evidence>
<dbReference type="GO" id="GO:0016020">
    <property type="term" value="C:membrane"/>
    <property type="evidence" value="ECO:0007669"/>
    <property type="project" value="UniProtKB-SubCell"/>
</dbReference>
<evidence type="ECO:0000313" key="12">
    <source>
        <dbReference type="EMBL" id="ELV07858.1"/>
    </source>
</evidence>
<feature type="transmembrane region" description="Helical" evidence="10">
    <location>
        <begin position="213"/>
        <end position="235"/>
    </location>
</feature>